<organism evidence="2 3">
    <name type="scientific">Pedobacter cryoconitis</name>
    <dbReference type="NCBI Taxonomy" id="188932"/>
    <lineage>
        <taxon>Bacteria</taxon>
        <taxon>Pseudomonadati</taxon>
        <taxon>Bacteroidota</taxon>
        <taxon>Sphingobacteriia</taxon>
        <taxon>Sphingobacteriales</taxon>
        <taxon>Sphingobacteriaceae</taxon>
        <taxon>Pedobacter</taxon>
    </lineage>
</organism>
<keyword evidence="1" id="KW-0472">Membrane</keyword>
<dbReference type="RefSeq" id="WP_111634924.1">
    <property type="nucleotide sequence ID" value="NZ_QLLR01000020.1"/>
</dbReference>
<reference evidence="2 3" key="1">
    <citation type="submission" date="2018-06" db="EMBL/GenBank/DDBJ databases">
        <title>Genomic Encyclopedia of Archaeal and Bacterial Type Strains, Phase II (KMG-II): from individual species to whole genera.</title>
        <authorList>
            <person name="Goeker M."/>
        </authorList>
    </citation>
    <scope>NUCLEOTIDE SEQUENCE [LARGE SCALE GENOMIC DNA]</scope>
    <source>
        <strain evidence="2 3">DSM 14825</strain>
    </source>
</reference>
<evidence type="ECO:0000256" key="1">
    <source>
        <dbReference type="SAM" id="Phobius"/>
    </source>
</evidence>
<comment type="caution">
    <text evidence="2">The sequence shown here is derived from an EMBL/GenBank/DDBJ whole genome shotgun (WGS) entry which is preliminary data.</text>
</comment>
<accession>A0A327SNF4</accession>
<protein>
    <submittedName>
        <fullName evidence="2">Uncharacterized protein</fullName>
    </submittedName>
</protein>
<feature type="transmembrane region" description="Helical" evidence="1">
    <location>
        <begin position="17"/>
        <end position="37"/>
    </location>
</feature>
<dbReference type="Proteomes" id="UP000249754">
    <property type="component" value="Unassembled WGS sequence"/>
</dbReference>
<keyword evidence="1" id="KW-0812">Transmembrane</keyword>
<evidence type="ECO:0000313" key="2">
    <source>
        <dbReference type="EMBL" id="RAJ27217.1"/>
    </source>
</evidence>
<name>A0A327SNF4_9SPHI</name>
<sequence>MDNHQHIHNSNNKPNGLIWKSNIILFIITIIIIVFLFQIKVKRSIKYEIKILSRDTQFLKEQQTSYTTCKIVNSKKEANDLLRRNMSVLIYDDSIKQKYFHNGRIEQIDPDGIVKIVLLARDLDLQEASEKQVKTSAIIAEMHQSLFSLIIHRN</sequence>
<proteinExistence type="predicted"/>
<keyword evidence="1" id="KW-1133">Transmembrane helix</keyword>
<evidence type="ECO:0000313" key="3">
    <source>
        <dbReference type="Proteomes" id="UP000249754"/>
    </source>
</evidence>
<dbReference type="EMBL" id="QLLR01000020">
    <property type="protein sequence ID" value="RAJ27217.1"/>
    <property type="molecule type" value="Genomic_DNA"/>
</dbReference>
<dbReference type="AlphaFoldDB" id="A0A327SNF4"/>
<gene>
    <name evidence="2" type="ORF">LY11_03507</name>
</gene>